<feature type="compositionally biased region" description="Low complexity" evidence="1">
    <location>
        <begin position="26"/>
        <end position="46"/>
    </location>
</feature>
<proteinExistence type="predicted"/>
<feature type="region of interest" description="Disordered" evidence="1">
    <location>
        <begin position="26"/>
        <end position="70"/>
    </location>
</feature>
<gene>
    <name evidence="2" type="ORF">FA14DRAFT_193147</name>
</gene>
<evidence type="ECO:0000313" key="2">
    <source>
        <dbReference type="EMBL" id="PWN31247.1"/>
    </source>
</evidence>
<evidence type="ECO:0000313" key="3">
    <source>
        <dbReference type="Proteomes" id="UP000245771"/>
    </source>
</evidence>
<dbReference type="Proteomes" id="UP000245771">
    <property type="component" value="Unassembled WGS sequence"/>
</dbReference>
<sequence>MAEVLPIQNVVDAATAKIHSASAMINPAGTTTTTTNTNAALANPLPSTNTSNRLGRSAKQTSNSNAKAAQPVRKVRLKSYLMTINEYGSVLTLNSNANAVTIIQGVFHCTPSGL</sequence>
<keyword evidence="3" id="KW-1185">Reference proteome</keyword>
<evidence type="ECO:0000256" key="1">
    <source>
        <dbReference type="SAM" id="MobiDB-lite"/>
    </source>
</evidence>
<dbReference type="EMBL" id="KZ819615">
    <property type="protein sequence ID" value="PWN31247.1"/>
    <property type="molecule type" value="Genomic_DNA"/>
</dbReference>
<dbReference type="GeneID" id="37023761"/>
<organism evidence="2 3">
    <name type="scientific">Meira miltonrushii</name>
    <dbReference type="NCBI Taxonomy" id="1280837"/>
    <lineage>
        <taxon>Eukaryota</taxon>
        <taxon>Fungi</taxon>
        <taxon>Dikarya</taxon>
        <taxon>Basidiomycota</taxon>
        <taxon>Ustilaginomycotina</taxon>
        <taxon>Exobasidiomycetes</taxon>
        <taxon>Exobasidiales</taxon>
        <taxon>Brachybasidiaceae</taxon>
        <taxon>Meira</taxon>
    </lineage>
</organism>
<name>A0A316V117_9BASI</name>
<dbReference type="AlphaFoldDB" id="A0A316V117"/>
<dbReference type="InParanoid" id="A0A316V117"/>
<accession>A0A316V117</accession>
<reference evidence="2 3" key="1">
    <citation type="journal article" date="2018" name="Mol. Biol. Evol.">
        <title>Broad Genomic Sampling Reveals a Smut Pathogenic Ancestry of the Fungal Clade Ustilaginomycotina.</title>
        <authorList>
            <person name="Kijpornyongpan T."/>
            <person name="Mondo S.J."/>
            <person name="Barry K."/>
            <person name="Sandor L."/>
            <person name="Lee J."/>
            <person name="Lipzen A."/>
            <person name="Pangilinan J."/>
            <person name="LaButti K."/>
            <person name="Hainaut M."/>
            <person name="Henrissat B."/>
            <person name="Grigoriev I.V."/>
            <person name="Spatafora J.W."/>
            <person name="Aime M.C."/>
        </authorList>
    </citation>
    <scope>NUCLEOTIDE SEQUENCE [LARGE SCALE GENOMIC DNA]</scope>
    <source>
        <strain evidence="2 3">MCA 3882</strain>
    </source>
</reference>
<feature type="compositionally biased region" description="Polar residues" evidence="1">
    <location>
        <begin position="47"/>
        <end position="67"/>
    </location>
</feature>
<dbReference type="RefSeq" id="XP_025351549.1">
    <property type="nucleotide sequence ID" value="XM_025501980.1"/>
</dbReference>
<protein>
    <submittedName>
        <fullName evidence="2">Uncharacterized protein</fullName>
    </submittedName>
</protein>